<dbReference type="EMBL" id="DAARXV010000001">
    <property type="protein sequence ID" value="HAE4389080.1"/>
    <property type="molecule type" value="Genomic_DNA"/>
</dbReference>
<accession>A0A731DPD4</accession>
<dbReference type="AlphaFoldDB" id="A0A731DPD4"/>
<feature type="non-terminal residue" evidence="1">
    <location>
        <position position="1"/>
    </location>
</feature>
<comment type="caution">
    <text evidence="1">The sequence shown here is derived from an EMBL/GenBank/DDBJ whole genome shotgun (WGS) entry which is preliminary data.</text>
</comment>
<protein>
    <submittedName>
        <fullName evidence="1">Tail fiber domain-containing protein</fullName>
    </submittedName>
</protein>
<name>A0A731DPD4_SALET</name>
<reference evidence="1" key="1">
    <citation type="journal article" date="2018" name="Genome Biol.">
        <title>SKESA: strategic k-mer extension for scrupulous assemblies.</title>
        <authorList>
            <person name="Souvorov A."/>
            <person name="Agarwala R."/>
            <person name="Lipman D.J."/>
        </authorList>
    </citation>
    <scope>NUCLEOTIDE SEQUENCE</scope>
    <source>
        <strain evidence="1">11-2934</strain>
    </source>
</reference>
<proteinExistence type="predicted"/>
<evidence type="ECO:0000313" key="1">
    <source>
        <dbReference type="EMBL" id="HAE4389080.1"/>
    </source>
</evidence>
<gene>
    <name evidence="1" type="ORF">G4C57_000001</name>
</gene>
<organism evidence="1">
    <name type="scientific">Salmonella enterica subsp. enterica serovar Schwarzengrund</name>
    <dbReference type="NCBI Taxonomy" id="340190"/>
    <lineage>
        <taxon>Bacteria</taxon>
        <taxon>Pseudomonadati</taxon>
        <taxon>Pseudomonadota</taxon>
        <taxon>Gammaproteobacteria</taxon>
        <taxon>Enterobacterales</taxon>
        <taxon>Enterobacteriaceae</taxon>
        <taxon>Salmonella</taxon>
    </lineage>
</organism>
<sequence length="50" mass="5357">KGKGLEDGYDENNTAEAYSLDEIAMIAKLTLSIQELQKQISELQANGAGS</sequence>
<reference evidence="1" key="2">
    <citation type="submission" date="2018-07" db="EMBL/GenBank/DDBJ databases">
        <authorList>
            <consortium name="NCBI Pathogen Detection Project"/>
        </authorList>
    </citation>
    <scope>NUCLEOTIDE SEQUENCE</scope>
    <source>
        <strain evidence="1">11-2934</strain>
    </source>
</reference>